<dbReference type="Proteomes" id="UP000739411">
    <property type="component" value="Unassembled WGS sequence"/>
</dbReference>
<reference evidence="1 2" key="1">
    <citation type="submission" date="2020-10" db="EMBL/GenBank/DDBJ databases">
        <title>Connecting structure to function with the recovery of over 1000 high-quality activated sludge metagenome-assembled genomes encoding full-length rRNA genes using long-read sequencing.</title>
        <authorList>
            <person name="Singleton C.M."/>
            <person name="Petriglieri F."/>
            <person name="Kristensen J.M."/>
            <person name="Kirkegaard R.H."/>
            <person name="Michaelsen T.Y."/>
            <person name="Andersen M.H."/>
            <person name="Karst S.M."/>
            <person name="Dueholm M.S."/>
            <person name="Nielsen P.H."/>
            <person name="Albertsen M."/>
        </authorList>
    </citation>
    <scope>NUCLEOTIDE SEQUENCE [LARGE SCALE GENOMIC DNA]</scope>
    <source>
        <strain evidence="1">EsbW_18-Q3-R4-48_BATAC.463</strain>
    </source>
</reference>
<sequence>MATTAKVAFFKNEFVVELDDGRHLEQSDLQALANDLYRAGVHANNIEYEWRPGHRMITAGQQVALRAALRHQEKKYQGLSIAA</sequence>
<accession>A0A935KCA4</accession>
<proteinExistence type="predicted"/>
<gene>
    <name evidence="1" type="ORF">IPJ38_18470</name>
</gene>
<comment type="caution">
    <text evidence="1">The sequence shown here is derived from an EMBL/GenBank/DDBJ whole genome shotgun (WGS) entry which is preliminary data.</text>
</comment>
<dbReference type="AlphaFoldDB" id="A0A935KCA4"/>
<organism evidence="1 2">
    <name type="scientific">Candidatus Dechloromonas phosphorivorans</name>
    <dbReference type="NCBI Taxonomy" id="2899244"/>
    <lineage>
        <taxon>Bacteria</taxon>
        <taxon>Pseudomonadati</taxon>
        <taxon>Pseudomonadota</taxon>
        <taxon>Betaproteobacteria</taxon>
        <taxon>Rhodocyclales</taxon>
        <taxon>Azonexaceae</taxon>
        <taxon>Dechloromonas</taxon>
    </lineage>
</organism>
<protein>
    <submittedName>
        <fullName evidence="1">Uncharacterized protein</fullName>
    </submittedName>
</protein>
<evidence type="ECO:0000313" key="1">
    <source>
        <dbReference type="EMBL" id="MBK7416790.1"/>
    </source>
</evidence>
<evidence type="ECO:0000313" key="2">
    <source>
        <dbReference type="Proteomes" id="UP000739411"/>
    </source>
</evidence>
<name>A0A935KCA4_9RHOO</name>
<dbReference type="EMBL" id="JADJMS010000046">
    <property type="protein sequence ID" value="MBK7416790.1"/>
    <property type="molecule type" value="Genomic_DNA"/>
</dbReference>